<evidence type="ECO:0000313" key="1">
    <source>
        <dbReference type="EMBL" id="KAK1409223.1"/>
    </source>
</evidence>
<gene>
    <name evidence="1" type="ORF">QVD17_35748</name>
</gene>
<comment type="caution">
    <text evidence="1">The sequence shown here is derived from an EMBL/GenBank/DDBJ whole genome shotgun (WGS) entry which is preliminary data.</text>
</comment>
<accession>A0AAD8JSS1</accession>
<dbReference type="AlphaFoldDB" id="A0AAD8JSS1"/>
<evidence type="ECO:0000313" key="2">
    <source>
        <dbReference type="Proteomes" id="UP001229421"/>
    </source>
</evidence>
<keyword evidence="2" id="KW-1185">Reference proteome</keyword>
<dbReference type="Proteomes" id="UP001229421">
    <property type="component" value="Unassembled WGS sequence"/>
</dbReference>
<dbReference type="EMBL" id="JAUHHV010000010">
    <property type="protein sequence ID" value="KAK1409223.1"/>
    <property type="molecule type" value="Genomic_DNA"/>
</dbReference>
<organism evidence="1 2">
    <name type="scientific">Tagetes erecta</name>
    <name type="common">African marigold</name>
    <dbReference type="NCBI Taxonomy" id="13708"/>
    <lineage>
        <taxon>Eukaryota</taxon>
        <taxon>Viridiplantae</taxon>
        <taxon>Streptophyta</taxon>
        <taxon>Embryophyta</taxon>
        <taxon>Tracheophyta</taxon>
        <taxon>Spermatophyta</taxon>
        <taxon>Magnoliopsida</taxon>
        <taxon>eudicotyledons</taxon>
        <taxon>Gunneridae</taxon>
        <taxon>Pentapetalae</taxon>
        <taxon>asterids</taxon>
        <taxon>campanulids</taxon>
        <taxon>Asterales</taxon>
        <taxon>Asteraceae</taxon>
        <taxon>Asteroideae</taxon>
        <taxon>Heliantheae alliance</taxon>
        <taxon>Tageteae</taxon>
        <taxon>Tagetes</taxon>
    </lineage>
</organism>
<proteinExistence type="predicted"/>
<protein>
    <submittedName>
        <fullName evidence="1">Uncharacterized protein</fullName>
    </submittedName>
</protein>
<sequence length="85" mass="9926">MTPKNIRRKHPKLLAVWQGKRLEKIAIRDVLIDSLNKVELNPNFPELKTYIDRKRLTFVNSSARLLQLAKTIRCHDVFEADLTAD</sequence>
<name>A0AAD8JSS1_TARER</name>
<reference evidence="1" key="1">
    <citation type="journal article" date="2023" name="bioRxiv">
        <title>Improved chromosome-level genome assembly for marigold (Tagetes erecta).</title>
        <authorList>
            <person name="Jiang F."/>
            <person name="Yuan L."/>
            <person name="Wang S."/>
            <person name="Wang H."/>
            <person name="Xu D."/>
            <person name="Wang A."/>
            <person name="Fan W."/>
        </authorList>
    </citation>
    <scope>NUCLEOTIDE SEQUENCE</scope>
    <source>
        <strain evidence="1">WSJ</strain>
        <tissue evidence="1">Leaf</tissue>
    </source>
</reference>